<dbReference type="InterPro" id="IPR040079">
    <property type="entry name" value="Glutathione_S-Trfase"/>
</dbReference>
<dbReference type="GeneID" id="113400764"/>
<organism evidence="7 8">
    <name type="scientific">Vanessa tameamea</name>
    <name type="common">Kamehameha butterfly</name>
    <dbReference type="NCBI Taxonomy" id="334116"/>
    <lineage>
        <taxon>Eukaryota</taxon>
        <taxon>Metazoa</taxon>
        <taxon>Ecdysozoa</taxon>
        <taxon>Arthropoda</taxon>
        <taxon>Hexapoda</taxon>
        <taxon>Insecta</taxon>
        <taxon>Pterygota</taxon>
        <taxon>Neoptera</taxon>
        <taxon>Endopterygota</taxon>
        <taxon>Lepidoptera</taxon>
        <taxon>Glossata</taxon>
        <taxon>Ditrysia</taxon>
        <taxon>Papilionoidea</taxon>
        <taxon>Nymphalidae</taxon>
        <taxon>Nymphalinae</taxon>
        <taxon>Vanessa</taxon>
    </lineage>
</organism>
<dbReference type="PROSITE" id="PS50405">
    <property type="entry name" value="GST_CTER"/>
    <property type="match status" value="1"/>
</dbReference>
<dbReference type="RefSeq" id="XP_026496199.2">
    <property type="nucleotide sequence ID" value="XM_026640414.2"/>
</dbReference>
<dbReference type="InterPro" id="IPR004046">
    <property type="entry name" value="GST_C"/>
</dbReference>
<evidence type="ECO:0000313" key="8">
    <source>
        <dbReference type="RefSeq" id="XP_026496199.2"/>
    </source>
</evidence>
<evidence type="ECO:0000259" key="6">
    <source>
        <dbReference type="PROSITE" id="PS50405"/>
    </source>
</evidence>
<evidence type="ECO:0000313" key="7">
    <source>
        <dbReference type="Proteomes" id="UP001652626"/>
    </source>
</evidence>
<dbReference type="Pfam" id="PF14497">
    <property type="entry name" value="GST_C_3"/>
    <property type="match status" value="1"/>
</dbReference>
<dbReference type="OMA" id="CANEPEY"/>
<evidence type="ECO:0000259" key="5">
    <source>
        <dbReference type="PROSITE" id="PS50404"/>
    </source>
</evidence>
<dbReference type="SFLD" id="SFLDG00363">
    <property type="entry name" value="AMPS_(cytGST):_Alpha-__Mu-__Pi"/>
    <property type="match status" value="1"/>
</dbReference>
<dbReference type="Gene3D" id="1.20.1050.10">
    <property type="match status" value="1"/>
</dbReference>
<dbReference type="InterPro" id="IPR010987">
    <property type="entry name" value="Glutathione-S-Trfase_C-like"/>
</dbReference>
<evidence type="ECO:0000256" key="3">
    <source>
        <dbReference type="ARBA" id="ARBA00038317"/>
    </source>
</evidence>
<accession>A0A8B8IGI7</accession>
<dbReference type="InterPro" id="IPR004045">
    <property type="entry name" value="Glutathione_S-Trfase_N"/>
</dbReference>
<dbReference type="SFLD" id="SFLDG01205">
    <property type="entry name" value="AMPS.1"/>
    <property type="match status" value="1"/>
</dbReference>
<comment type="catalytic activity">
    <reaction evidence="4">
        <text>RX + glutathione = an S-substituted glutathione + a halide anion + H(+)</text>
        <dbReference type="Rhea" id="RHEA:16437"/>
        <dbReference type="ChEBI" id="CHEBI:15378"/>
        <dbReference type="ChEBI" id="CHEBI:16042"/>
        <dbReference type="ChEBI" id="CHEBI:17792"/>
        <dbReference type="ChEBI" id="CHEBI:57925"/>
        <dbReference type="ChEBI" id="CHEBI:90779"/>
        <dbReference type="EC" id="2.5.1.18"/>
    </reaction>
</comment>
<sequence length="205" mass="24032">MCFRAMPTYKLYYFNRTAVGEGIHLLLGYGDQEFEECRLKKEDWPALKPLMPFGQVPVLEIDGKQYAQSTAIARYLGRKYGLAGKDIEEDFQIDQIIEFYNDIRNRASATFHETDKNIKARIQEDNEKNHYPFMLKRLDEIITKNYGHMALGKLTWADFVFAGMYDCLKLLLHISDLDKKYPSFKKLQEKVLTIPEVKAFREKNP</sequence>
<dbReference type="SFLD" id="SFLDS00019">
    <property type="entry name" value="Glutathione_Transferase_(cytos"/>
    <property type="match status" value="1"/>
</dbReference>
<keyword evidence="2" id="KW-0808">Transferase</keyword>
<dbReference type="InterPro" id="IPR050213">
    <property type="entry name" value="GST_superfamily"/>
</dbReference>
<feature type="domain" description="GST N-terminal" evidence="5">
    <location>
        <begin position="7"/>
        <end position="84"/>
    </location>
</feature>
<dbReference type="Proteomes" id="UP001652626">
    <property type="component" value="Chromosome 17"/>
</dbReference>
<dbReference type="CDD" id="cd03192">
    <property type="entry name" value="GST_C_Sigma_like"/>
    <property type="match status" value="1"/>
</dbReference>
<dbReference type="PANTHER" id="PTHR11571:SF224">
    <property type="entry name" value="HEMATOPOIETIC PROSTAGLANDIN D SYNTHASE"/>
    <property type="match status" value="1"/>
</dbReference>
<dbReference type="GO" id="GO:0004602">
    <property type="term" value="F:glutathione peroxidase activity"/>
    <property type="evidence" value="ECO:0007669"/>
    <property type="project" value="UniProtKB-ARBA"/>
</dbReference>
<proteinExistence type="inferred from homology"/>
<comment type="similarity">
    <text evidence="3">Belongs to the GST superfamily. Sigma family.</text>
</comment>
<evidence type="ECO:0000256" key="1">
    <source>
        <dbReference type="ARBA" id="ARBA00012452"/>
    </source>
</evidence>
<evidence type="ECO:0000256" key="2">
    <source>
        <dbReference type="ARBA" id="ARBA00022679"/>
    </source>
</evidence>
<dbReference type="SUPFAM" id="SSF47616">
    <property type="entry name" value="GST C-terminal domain-like"/>
    <property type="match status" value="1"/>
</dbReference>
<evidence type="ECO:0000256" key="4">
    <source>
        <dbReference type="ARBA" id="ARBA00047960"/>
    </source>
</evidence>
<dbReference type="CDD" id="cd03039">
    <property type="entry name" value="GST_N_Sigma_like"/>
    <property type="match status" value="1"/>
</dbReference>
<dbReference type="InterPro" id="IPR036249">
    <property type="entry name" value="Thioredoxin-like_sf"/>
</dbReference>
<gene>
    <name evidence="8" type="primary">LOC113400764</name>
</gene>
<dbReference type="GO" id="GO:0004364">
    <property type="term" value="F:glutathione transferase activity"/>
    <property type="evidence" value="ECO:0007669"/>
    <property type="project" value="UniProtKB-EC"/>
</dbReference>
<dbReference type="Gene3D" id="3.40.30.10">
    <property type="entry name" value="Glutaredoxin"/>
    <property type="match status" value="1"/>
</dbReference>
<dbReference type="OrthoDB" id="414243at2759"/>
<dbReference type="AlphaFoldDB" id="A0A8B8IGI7"/>
<dbReference type="Pfam" id="PF02798">
    <property type="entry name" value="GST_N"/>
    <property type="match status" value="1"/>
</dbReference>
<feature type="domain" description="GST C-terminal" evidence="6">
    <location>
        <begin position="86"/>
        <end position="205"/>
    </location>
</feature>
<dbReference type="GO" id="GO:0006749">
    <property type="term" value="P:glutathione metabolic process"/>
    <property type="evidence" value="ECO:0007669"/>
    <property type="project" value="TreeGrafter"/>
</dbReference>
<protein>
    <recommendedName>
        <fullName evidence="1">glutathione transferase</fullName>
        <ecNumber evidence="1">2.5.1.18</ecNumber>
    </recommendedName>
</protein>
<dbReference type="EC" id="2.5.1.18" evidence="1"/>
<keyword evidence="7" id="KW-1185">Reference proteome</keyword>
<reference evidence="8" key="1">
    <citation type="submission" date="2025-08" db="UniProtKB">
        <authorList>
            <consortium name="RefSeq"/>
        </authorList>
    </citation>
    <scope>IDENTIFICATION</scope>
    <source>
        <tissue evidence="8">Whole body</tissue>
    </source>
</reference>
<dbReference type="PROSITE" id="PS50404">
    <property type="entry name" value="GST_NTER"/>
    <property type="match status" value="1"/>
</dbReference>
<dbReference type="PANTHER" id="PTHR11571">
    <property type="entry name" value="GLUTATHIONE S-TRANSFERASE"/>
    <property type="match status" value="1"/>
</dbReference>
<dbReference type="SUPFAM" id="SSF52833">
    <property type="entry name" value="Thioredoxin-like"/>
    <property type="match status" value="1"/>
</dbReference>
<name>A0A8B8IGI7_VANTA</name>
<dbReference type="InterPro" id="IPR036282">
    <property type="entry name" value="Glutathione-S-Trfase_C_sf"/>
</dbReference>